<dbReference type="HAMAP" id="MF_00097">
    <property type="entry name" value="TMP_synthase"/>
    <property type="match status" value="1"/>
</dbReference>
<comment type="similarity">
    <text evidence="9 10">Belongs to the thiamine-phosphate synthase family.</text>
</comment>
<dbReference type="InterPro" id="IPR036206">
    <property type="entry name" value="ThiamineP_synth_sf"/>
</dbReference>
<dbReference type="EMBL" id="CP030032">
    <property type="protein sequence ID" value="AWV90163.1"/>
    <property type="molecule type" value="Genomic_DNA"/>
</dbReference>
<feature type="domain" description="Thiamine phosphate synthase/TenI" evidence="12">
    <location>
        <begin position="44"/>
        <end position="216"/>
    </location>
</feature>
<feature type="binding site" evidence="9">
    <location>
        <position position="193"/>
    </location>
    <ligand>
        <name>2-[(2R,5Z)-2-carboxy-4-methylthiazol-5(2H)-ylidene]ethyl phosphate</name>
        <dbReference type="ChEBI" id="CHEBI:62899"/>
    </ligand>
</feature>
<dbReference type="Pfam" id="PF02581">
    <property type="entry name" value="TMP-TENI"/>
    <property type="match status" value="1"/>
</dbReference>
<evidence type="ECO:0000256" key="5">
    <source>
        <dbReference type="ARBA" id="ARBA00022977"/>
    </source>
</evidence>
<dbReference type="Gene3D" id="3.20.20.70">
    <property type="entry name" value="Aldolase class I"/>
    <property type="match status" value="1"/>
</dbReference>
<evidence type="ECO:0000259" key="12">
    <source>
        <dbReference type="Pfam" id="PF02581"/>
    </source>
</evidence>
<dbReference type="GO" id="GO:0000287">
    <property type="term" value="F:magnesium ion binding"/>
    <property type="evidence" value="ECO:0007669"/>
    <property type="project" value="UniProtKB-UniRule"/>
</dbReference>
<reference evidence="13 14" key="1">
    <citation type="submission" date="2018-06" db="EMBL/GenBank/DDBJ databases">
        <title>Lujinxingia sediminis gen. nov. sp. nov., a new facultative anaerobic member of the class Deltaproteobacteria, and proposal of Lujinxingaceae fam. nov.</title>
        <authorList>
            <person name="Guo L.-Y."/>
            <person name="Li C.-M."/>
            <person name="Wang S."/>
            <person name="Du Z.-J."/>
        </authorList>
    </citation>
    <scope>NUCLEOTIDE SEQUENCE [LARGE SCALE GENOMIC DNA]</scope>
    <source>
        <strain evidence="13 14">FA350</strain>
    </source>
</reference>
<comment type="catalytic activity">
    <reaction evidence="7 9 10">
        <text>2-(2-carboxy-4-methylthiazol-5-yl)ethyl phosphate + 4-amino-2-methyl-5-(diphosphooxymethyl)pyrimidine + 2 H(+) = thiamine phosphate + CO2 + diphosphate</text>
        <dbReference type="Rhea" id="RHEA:47848"/>
        <dbReference type="ChEBI" id="CHEBI:15378"/>
        <dbReference type="ChEBI" id="CHEBI:16526"/>
        <dbReference type="ChEBI" id="CHEBI:33019"/>
        <dbReference type="ChEBI" id="CHEBI:37575"/>
        <dbReference type="ChEBI" id="CHEBI:57841"/>
        <dbReference type="ChEBI" id="CHEBI:62890"/>
        <dbReference type="EC" id="2.5.1.3"/>
    </reaction>
</comment>
<dbReference type="InterPro" id="IPR022998">
    <property type="entry name" value="ThiamineP_synth_TenI"/>
</dbReference>
<feature type="binding site" evidence="9">
    <location>
        <position position="95"/>
    </location>
    <ligand>
        <name>4-amino-2-methyl-5-(diphosphooxymethyl)pyrimidine</name>
        <dbReference type="ChEBI" id="CHEBI:57841"/>
    </ligand>
</feature>
<keyword evidence="14" id="KW-1185">Reference proteome</keyword>
<dbReference type="KEGG" id="bsed:DN745_12795"/>
<evidence type="ECO:0000256" key="7">
    <source>
        <dbReference type="ARBA" id="ARBA00047851"/>
    </source>
</evidence>
<evidence type="ECO:0000256" key="11">
    <source>
        <dbReference type="RuleBase" id="RU004253"/>
    </source>
</evidence>
<dbReference type="PANTHER" id="PTHR20857:SF15">
    <property type="entry name" value="THIAMINE-PHOSPHATE SYNTHASE"/>
    <property type="match status" value="1"/>
</dbReference>
<evidence type="ECO:0000256" key="10">
    <source>
        <dbReference type="RuleBase" id="RU003826"/>
    </source>
</evidence>
<dbReference type="GO" id="GO:0009228">
    <property type="term" value="P:thiamine biosynthetic process"/>
    <property type="evidence" value="ECO:0007669"/>
    <property type="project" value="UniProtKB-KW"/>
</dbReference>
<feature type="binding site" evidence="9">
    <location>
        <position position="96"/>
    </location>
    <ligand>
        <name>Mg(2+)</name>
        <dbReference type="ChEBI" id="CHEBI:18420"/>
    </ligand>
</feature>
<dbReference type="InterPro" id="IPR013785">
    <property type="entry name" value="Aldolase_TIM"/>
</dbReference>
<comment type="cofactor">
    <cofactor evidence="9">
        <name>Mg(2+)</name>
        <dbReference type="ChEBI" id="CHEBI:18420"/>
    </cofactor>
    <text evidence="9">Binds 1 Mg(2+) ion per subunit.</text>
</comment>
<comment type="function">
    <text evidence="9">Condenses 4-methyl-5-(beta-hydroxyethyl)thiazole monophosphate (THZ-P) and 2-methyl-4-amino-5-hydroxymethyl pyrimidine pyrophosphate (HMP-PP) to form thiamine monophosphate (TMP).</text>
</comment>
<evidence type="ECO:0000256" key="4">
    <source>
        <dbReference type="ARBA" id="ARBA00022842"/>
    </source>
</evidence>
<evidence type="ECO:0000313" key="13">
    <source>
        <dbReference type="EMBL" id="AWV90163.1"/>
    </source>
</evidence>
<dbReference type="AlphaFoldDB" id="A0A2Z4FMI4"/>
<dbReference type="RefSeq" id="WP_111335392.1">
    <property type="nucleotide sequence ID" value="NZ_CP030032.1"/>
</dbReference>
<feature type="binding site" evidence="9">
    <location>
        <position position="115"/>
    </location>
    <ligand>
        <name>Mg(2+)</name>
        <dbReference type="ChEBI" id="CHEBI:18420"/>
    </ligand>
</feature>
<evidence type="ECO:0000256" key="9">
    <source>
        <dbReference type="HAMAP-Rule" id="MF_00097"/>
    </source>
</evidence>
<protein>
    <recommendedName>
        <fullName evidence="9">Thiamine-phosphate synthase</fullName>
        <shortName evidence="9">TP synthase</shortName>
        <shortName evidence="9">TPS</shortName>
        <ecNumber evidence="9">2.5.1.3</ecNumber>
    </recommendedName>
    <alternativeName>
        <fullName evidence="9">Thiamine-phosphate pyrophosphorylase</fullName>
        <shortName evidence="9">TMP pyrophosphorylase</shortName>
        <shortName evidence="9">TMP-PPase</shortName>
    </alternativeName>
</protein>
<dbReference type="CDD" id="cd00564">
    <property type="entry name" value="TMP_TenI"/>
    <property type="match status" value="1"/>
</dbReference>
<dbReference type="PANTHER" id="PTHR20857">
    <property type="entry name" value="THIAMINE-PHOSPHATE PYROPHOSPHORYLASE"/>
    <property type="match status" value="1"/>
</dbReference>
<comment type="pathway">
    <text evidence="1 9 11">Cofactor biosynthesis; thiamine diphosphate biosynthesis; thiamine phosphate from 4-amino-2-methyl-5-diphosphomethylpyrimidine and 4-methyl-5-(2-phosphoethyl)-thiazole: step 1/1.</text>
</comment>
<feature type="binding site" evidence="9">
    <location>
        <begin position="63"/>
        <end position="67"/>
    </location>
    <ligand>
        <name>4-amino-2-methyl-5-(diphosphooxymethyl)pyrimidine</name>
        <dbReference type="ChEBI" id="CHEBI:57841"/>
    </ligand>
</feature>
<keyword evidence="5 9" id="KW-0784">Thiamine biosynthesis</keyword>
<evidence type="ECO:0000256" key="8">
    <source>
        <dbReference type="ARBA" id="ARBA00047883"/>
    </source>
</evidence>
<accession>A0A2Z4FMI4</accession>
<dbReference type="GO" id="GO:0004789">
    <property type="term" value="F:thiamine-phosphate diphosphorylase activity"/>
    <property type="evidence" value="ECO:0007669"/>
    <property type="project" value="UniProtKB-UniRule"/>
</dbReference>
<gene>
    <name evidence="9 13" type="primary">thiE</name>
    <name evidence="13" type="ORF">DN745_12795</name>
</gene>
<dbReference type="GO" id="GO:0005737">
    <property type="term" value="C:cytoplasm"/>
    <property type="evidence" value="ECO:0007669"/>
    <property type="project" value="TreeGrafter"/>
</dbReference>
<sequence length="239" mass="24560">MKATSRRDKIERTDWRVYLIADPSALSAERVGAAAGQTDKDRRFSAILDVVRAALRGGAGVVQLRDKSATSRELVEYGRALQDVCDGFGALFVVNDRIDVALACGADGVHLGPKDIEVSEARRIAPRLVIGASSGDAEGARALVEGGADYLGVGAVYEARASKADASAPRGPGVLAEVRGAIGESVPMVGIGGVNVQNAAQVAAHGASGVAVIREIVAADEPELAARGLLQAVGPAREI</sequence>
<dbReference type="InterPro" id="IPR034291">
    <property type="entry name" value="TMP_synthase"/>
</dbReference>
<dbReference type="OrthoDB" id="9810880at2"/>
<evidence type="ECO:0000256" key="1">
    <source>
        <dbReference type="ARBA" id="ARBA00005165"/>
    </source>
</evidence>
<evidence type="ECO:0000313" key="14">
    <source>
        <dbReference type="Proteomes" id="UP000249799"/>
    </source>
</evidence>
<dbReference type="UniPathway" id="UPA00060">
    <property type="reaction ID" value="UER00141"/>
</dbReference>
<dbReference type="GO" id="GO:0009229">
    <property type="term" value="P:thiamine diphosphate biosynthetic process"/>
    <property type="evidence" value="ECO:0007669"/>
    <property type="project" value="UniProtKB-UniRule"/>
</dbReference>
<keyword evidence="4 9" id="KW-0460">Magnesium</keyword>
<evidence type="ECO:0000256" key="2">
    <source>
        <dbReference type="ARBA" id="ARBA00022679"/>
    </source>
</evidence>
<keyword evidence="2 9" id="KW-0808">Transferase</keyword>
<evidence type="ECO:0000256" key="3">
    <source>
        <dbReference type="ARBA" id="ARBA00022723"/>
    </source>
</evidence>
<keyword evidence="3 9" id="KW-0479">Metal-binding</keyword>
<comment type="caution">
    <text evidence="9">Lacks conserved residue(s) required for the propagation of feature annotation.</text>
</comment>
<organism evidence="13 14">
    <name type="scientific">Bradymonas sediminis</name>
    <dbReference type="NCBI Taxonomy" id="1548548"/>
    <lineage>
        <taxon>Bacteria</taxon>
        <taxon>Deltaproteobacteria</taxon>
        <taxon>Bradymonadales</taxon>
        <taxon>Bradymonadaceae</taxon>
        <taxon>Bradymonas</taxon>
    </lineage>
</organism>
<dbReference type="Proteomes" id="UP000249799">
    <property type="component" value="Chromosome"/>
</dbReference>
<dbReference type="EC" id="2.5.1.3" evidence="9"/>
<comment type="catalytic activity">
    <reaction evidence="6 9 10">
        <text>4-methyl-5-(2-phosphooxyethyl)-thiazole + 4-amino-2-methyl-5-(diphosphooxymethyl)pyrimidine + H(+) = thiamine phosphate + diphosphate</text>
        <dbReference type="Rhea" id="RHEA:22328"/>
        <dbReference type="ChEBI" id="CHEBI:15378"/>
        <dbReference type="ChEBI" id="CHEBI:33019"/>
        <dbReference type="ChEBI" id="CHEBI:37575"/>
        <dbReference type="ChEBI" id="CHEBI:57841"/>
        <dbReference type="ChEBI" id="CHEBI:58296"/>
        <dbReference type="EC" id="2.5.1.3"/>
    </reaction>
</comment>
<proteinExistence type="inferred from homology"/>
<dbReference type="NCBIfam" id="TIGR00693">
    <property type="entry name" value="thiE"/>
    <property type="match status" value="1"/>
</dbReference>
<comment type="catalytic activity">
    <reaction evidence="8 9 10">
        <text>2-[(2R,5Z)-2-carboxy-4-methylthiazol-5(2H)-ylidene]ethyl phosphate + 4-amino-2-methyl-5-(diphosphooxymethyl)pyrimidine + 2 H(+) = thiamine phosphate + CO2 + diphosphate</text>
        <dbReference type="Rhea" id="RHEA:47844"/>
        <dbReference type="ChEBI" id="CHEBI:15378"/>
        <dbReference type="ChEBI" id="CHEBI:16526"/>
        <dbReference type="ChEBI" id="CHEBI:33019"/>
        <dbReference type="ChEBI" id="CHEBI:37575"/>
        <dbReference type="ChEBI" id="CHEBI:57841"/>
        <dbReference type="ChEBI" id="CHEBI:62899"/>
        <dbReference type="EC" id="2.5.1.3"/>
    </reaction>
</comment>
<dbReference type="SUPFAM" id="SSF51391">
    <property type="entry name" value="Thiamin phosphate synthase"/>
    <property type="match status" value="1"/>
</dbReference>
<feature type="binding site" evidence="9">
    <location>
        <position position="133"/>
    </location>
    <ligand>
        <name>4-amino-2-methyl-5-(diphosphooxymethyl)pyrimidine</name>
        <dbReference type="ChEBI" id="CHEBI:57841"/>
    </ligand>
</feature>
<name>A0A2Z4FMI4_9DELT</name>
<evidence type="ECO:0000256" key="6">
    <source>
        <dbReference type="ARBA" id="ARBA00047334"/>
    </source>
</evidence>